<keyword evidence="3" id="KW-1185">Reference proteome</keyword>
<feature type="domain" description="Putative restriction endonuclease" evidence="1">
    <location>
        <begin position="29"/>
        <end position="188"/>
    </location>
</feature>
<gene>
    <name evidence="2" type="ordered locus">AM1_1259</name>
</gene>
<dbReference type="RefSeq" id="WP_012161834.1">
    <property type="nucleotide sequence ID" value="NC_009925.1"/>
</dbReference>
<dbReference type="eggNOG" id="COG4636">
    <property type="taxonomic scope" value="Bacteria"/>
</dbReference>
<dbReference type="PANTHER" id="PTHR47152">
    <property type="entry name" value="SLR2084 PROTEIN-RELATED"/>
    <property type="match status" value="1"/>
</dbReference>
<evidence type="ECO:0000259" key="1">
    <source>
        <dbReference type="Pfam" id="PF05685"/>
    </source>
</evidence>
<dbReference type="Pfam" id="PF05685">
    <property type="entry name" value="Uma2"/>
    <property type="match status" value="1"/>
</dbReference>
<dbReference type="EMBL" id="CP000828">
    <property type="protein sequence ID" value="ABW26296.1"/>
    <property type="molecule type" value="Genomic_DNA"/>
</dbReference>
<dbReference type="AlphaFoldDB" id="B0C436"/>
<dbReference type="Proteomes" id="UP000000268">
    <property type="component" value="Chromosome"/>
</dbReference>
<protein>
    <recommendedName>
        <fullName evidence="1">Putative restriction endonuclease domain-containing protein</fullName>
    </recommendedName>
</protein>
<dbReference type="Gene3D" id="3.90.1570.10">
    <property type="entry name" value="tt1808, chain A"/>
    <property type="match status" value="1"/>
</dbReference>
<name>B0C436_ACAM1</name>
<dbReference type="PANTHER" id="PTHR47152:SF2">
    <property type="entry name" value="SLR2084 PROTEIN"/>
    <property type="match status" value="1"/>
</dbReference>
<dbReference type="InterPro" id="IPR012296">
    <property type="entry name" value="Nuclease_put_TT1808"/>
</dbReference>
<proteinExistence type="predicted"/>
<organism evidence="2 3">
    <name type="scientific">Acaryochloris marina (strain MBIC 11017)</name>
    <dbReference type="NCBI Taxonomy" id="329726"/>
    <lineage>
        <taxon>Bacteria</taxon>
        <taxon>Bacillati</taxon>
        <taxon>Cyanobacteriota</taxon>
        <taxon>Cyanophyceae</taxon>
        <taxon>Acaryochloridales</taxon>
        <taxon>Acaryochloridaceae</taxon>
        <taxon>Acaryochloris</taxon>
    </lineage>
</organism>
<dbReference type="SUPFAM" id="SSF52980">
    <property type="entry name" value="Restriction endonuclease-like"/>
    <property type="match status" value="1"/>
</dbReference>
<dbReference type="OrthoDB" id="5768410at2"/>
<reference evidence="2 3" key="1">
    <citation type="journal article" date="2008" name="Proc. Natl. Acad. Sci. U.S.A.">
        <title>Niche adaptation and genome expansion in the chlorophyll d-producing cyanobacterium Acaryochloris marina.</title>
        <authorList>
            <person name="Swingley W.D."/>
            <person name="Chen M."/>
            <person name="Cheung P.C."/>
            <person name="Conrad A.L."/>
            <person name="Dejesa L.C."/>
            <person name="Hao J."/>
            <person name="Honchak B.M."/>
            <person name="Karbach L.E."/>
            <person name="Kurdoglu A."/>
            <person name="Lahiri S."/>
            <person name="Mastrian S.D."/>
            <person name="Miyashita H."/>
            <person name="Page L."/>
            <person name="Ramakrishna P."/>
            <person name="Satoh S."/>
            <person name="Sattley W.M."/>
            <person name="Shimada Y."/>
            <person name="Taylor H.L."/>
            <person name="Tomo T."/>
            <person name="Tsuchiya T."/>
            <person name="Wang Z.T."/>
            <person name="Raymond J."/>
            <person name="Mimuro M."/>
            <person name="Blankenship R.E."/>
            <person name="Touchman J.W."/>
        </authorList>
    </citation>
    <scope>NUCLEOTIDE SEQUENCE [LARGE SCALE GENOMIC DNA]</scope>
    <source>
        <strain evidence="3">MBIC 11017</strain>
    </source>
</reference>
<accession>B0C436</accession>
<evidence type="ECO:0000313" key="3">
    <source>
        <dbReference type="Proteomes" id="UP000000268"/>
    </source>
</evidence>
<dbReference type="InterPro" id="IPR011335">
    <property type="entry name" value="Restrct_endonuc-II-like"/>
</dbReference>
<dbReference type="HOGENOM" id="CLU_098557_0_0_3"/>
<sequence length="220" mass="25227">MQTQQPVVKIPKTLPAEQRLTLNNIDWKTYENILAAFGEHRAVRLHYSAGVLELMVPLEAHENPSDVIGVFIRTLAFESGQNIKGMASTTLRRKELLKGAEPDRCYYIQNESVVRGRTVDLDVDPPPDLVVEVDISHTDINKNDLYAQLGVPELWRFDGQILRIYQLEQGQYQDAPVSPTFPWVTLERFYHFLQQCKTVGETPAYRELKTWVEAHAPKPQ</sequence>
<dbReference type="STRING" id="329726.AM1_1259"/>
<dbReference type="CDD" id="cd06260">
    <property type="entry name" value="DUF820-like"/>
    <property type="match status" value="1"/>
</dbReference>
<dbReference type="InterPro" id="IPR008538">
    <property type="entry name" value="Uma2"/>
</dbReference>
<evidence type="ECO:0000313" key="2">
    <source>
        <dbReference type="EMBL" id="ABW26296.1"/>
    </source>
</evidence>
<dbReference type="KEGG" id="amr:AM1_1259"/>